<dbReference type="KEGG" id="pbap:Pla133_16340"/>
<dbReference type="InterPro" id="IPR001932">
    <property type="entry name" value="PPM-type_phosphatase-like_dom"/>
</dbReference>
<dbReference type="SUPFAM" id="SSF81606">
    <property type="entry name" value="PP2C-like"/>
    <property type="match status" value="1"/>
</dbReference>
<dbReference type="AlphaFoldDB" id="A0A518BHV1"/>
<dbReference type="SMART" id="SM00331">
    <property type="entry name" value="PP2C_SIG"/>
    <property type="match status" value="1"/>
</dbReference>
<dbReference type="RefSeq" id="WP_145064383.1">
    <property type="nucleotide sequence ID" value="NZ_CP036287.1"/>
</dbReference>
<dbReference type="Gene3D" id="3.60.40.10">
    <property type="entry name" value="PPM-type phosphatase domain"/>
    <property type="match status" value="1"/>
</dbReference>
<organism evidence="2 3">
    <name type="scientific">Engelhardtia mirabilis</name>
    <dbReference type="NCBI Taxonomy" id="2528011"/>
    <lineage>
        <taxon>Bacteria</taxon>
        <taxon>Pseudomonadati</taxon>
        <taxon>Planctomycetota</taxon>
        <taxon>Planctomycetia</taxon>
        <taxon>Planctomycetia incertae sedis</taxon>
        <taxon>Engelhardtia</taxon>
    </lineage>
</organism>
<dbReference type="SMART" id="SM00332">
    <property type="entry name" value="PP2Cc"/>
    <property type="match status" value="1"/>
</dbReference>
<keyword evidence="3" id="KW-1185">Reference proteome</keyword>
<dbReference type="Proteomes" id="UP000316921">
    <property type="component" value="Chromosome"/>
</dbReference>
<accession>A0A518BHV1</accession>
<evidence type="ECO:0000259" key="1">
    <source>
        <dbReference type="PROSITE" id="PS51746"/>
    </source>
</evidence>
<reference evidence="2 3" key="1">
    <citation type="submission" date="2019-02" db="EMBL/GenBank/DDBJ databases">
        <title>Deep-cultivation of Planctomycetes and their phenomic and genomic characterization uncovers novel biology.</title>
        <authorList>
            <person name="Wiegand S."/>
            <person name="Jogler M."/>
            <person name="Boedeker C."/>
            <person name="Pinto D."/>
            <person name="Vollmers J."/>
            <person name="Rivas-Marin E."/>
            <person name="Kohn T."/>
            <person name="Peeters S.H."/>
            <person name="Heuer A."/>
            <person name="Rast P."/>
            <person name="Oberbeckmann S."/>
            <person name="Bunk B."/>
            <person name="Jeske O."/>
            <person name="Meyerdierks A."/>
            <person name="Storesund J.E."/>
            <person name="Kallscheuer N."/>
            <person name="Luecker S."/>
            <person name="Lage O.M."/>
            <person name="Pohl T."/>
            <person name="Merkel B.J."/>
            <person name="Hornburger P."/>
            <person name="Mueller R.-W."/>
            <person name="Bruemmer F."/>
            <person name="Labrenz M."/>
            <person name="Spormann A.M."/>
            <person name="Op den Camp H."/>
            <person name="Overmann J."/>
            <person name="Amann R."/>
            <person name="Jetten M.S.M."/>
            <person name="Mascher T."/>
            <person name="Medema M.H."/>
            <person name="Devos D.P."/>
            <person name="Kaster A.-K."/>
            <person name="Ovreas L."/>
            <person name="Rohde M."/>
            <person name="Galperin M.Y."/>
            <person name="Jogler C."/>
        </authorList>
    </citation>
    <scope>NUCLEOTIDE SEQUENCE [LARGE SCALE GENOMIC DNA]</scope>
    <source>
        <strain evidence="2 3">Pla133</strain>
    </source>
</reference>
<sequence length="280" mass="29582">MLPGPPLSAQDAFTTRFYTGCNRRICEGIDLTAGELVVYTSPSPLHPDRNEDGAAVFRVGDAVVIAVADGVGGLPGGAMASTRALEEIGRTLGELGGDVTESRLRNAVLDGIELAHRAIRETGDGGATTLAAVEILGRQLRTYHAGDSAILIFDADGELRLQTVAHSPVGYALESGLITEAEAFFHDHRNIIFNCLGLERIHIEFSSAIELDPGDTVLLATDGLFDNLTLAELSELSRGGELASVCQQLESVATERMNAPGGQAPSKPDDLTFATFRLAP</sequence>
<name>A0A518BHV1_9BACT</name>
<gene>
    <name evidence="2" type="ORF">Pla133_16340</name>
</gene>
<evidence type="ECO:0000313" key="2">
    <source>
        <dbReference type="EMBL" id="QDU66558.1"/>
    </source>
</evidence>
<dbReference type="Pfam" id="PF13672">
    <property type="entry name" value="PP2C_2"/>
    <property type="match status" value="1"/>
</dbReference>
<dbReference type="EMBL" id="CP036287">
    <property type="protein sequence ID" value="QDU66558.1"/>
    <property type="molecule type" value="Genomic_DNA"/>
</dbReference>
<dbReference type="GO" id="GO:0016787">
    <property type="term" value="F:hydrolase activity"/>
    <property type="evidence" value="ECO:0007669"/>
    <property type="project" value="UniProtKB-KW"/>
</dbReference>
<evidence type="ECO:0000313" key="3">
    <source>
        <dbReference type="Proteomes" id="UP000316921"/>
    </source>
</evidence>
<proteinExistence type="predicted"/>
<protein>
    <recommendedName>
        <fullName evidence="1">PPM-type phosphatase domain-containing protein</fullName>
    </recommendedName>
</protein>
<dbReference type="InterPro" id="IPR036457">
    <property type="entry name" value="PPM-type-like_dom_sf"/>
</dbReference>
<dbReference type="PROSITE" id="PS51746">
    <property type="entry name" value="PPM_2"/>
    <property type="match status" value="1"/>
</dbReference>
<keyword evidence="2" id="KW-0378">Hydrolase</keyword>
<feature type="domain" description="PPM-type phosphatase" evidence="1">
    <location>
        <begin position="36"/>
        <end position="278"/>
    </location>
</feature>